<accession>A0AAJ1U9I4</accession>
<evidence type="ECO:0000313" key="1">
    <source>
        <dbReference type="EMBL" id="MDQ2092501.1"/>
    </source>
</evidence>
<dbReference type="PANTHER" id="PTHR35841">
    <property type="entry name" value="PHOSPHONATES-BINDING PERIPLASMIC PROTEIN"/>
    <property type="match status" value="1"/>
</dbReference>
<dbReference type="SUPFAM" id="SSF53850">
    <property type="entry name" value="Periplasmic binding protein-like II"/>
    <property type="match status" value="1"/>
</dbReference>
<gene>
    <name evidence="1" type="ORF">NOI20_00080</name>
</gene>
<sequence>MSPAALPMYDRAEVRAANARLWTAIRDHLRLIWQQDGTPGWPLPETLSQPQDLWAHWLSPDLAFSQTCGLPLVDRLRGKVAMIGTPDYGLPDCPRGYYNSVFVMRADDARDTPADWPALRLAVNSRNSQSGWCAPQNYMAARGLSFSDVLLSGAHQRSAEAVAQGAADIACIDAQTWRMISRWDDVARDLREVGRTAPTPGLPFITAHGRDTAAPYRAIEHAIADLSKADCDLLNIRSLTRLPFASYDAVARPPFPRAQVSKHA</sequence>
<dbReference type="RefSeq" id="WP_317624127.1">
    <property type="nucleotide sequence ID" value="NZ_JANFFA010000001.1"/>
</dbReference>
<reference evidence="1" key="2">
    <citation type="submission" date="2023-04" db="EMBL/GenBank/DDBJ databases">
        <title>'Rhodoalgimonas zhirmunskyi' gen. nov., isolated from a red alga.</title>
        <authorList>
            <person name="Nedashkovskaya O.I."/>
            <person name="Otstavnykh N.Y."/>
            <person name="Bystritskaya E.P."/>
            <person name="Balabanova L.A."/>
            <person name="Isaeva M.P."/>
        </authorList>
    </citation>
    <scope>NUCLEOTIDE SEQUENCE</scope>
    <source>
        <strain evidence="1">10Alg 79</strain>
    </source>
</reference>
<dbReference type="AlphaFoldDB" id="A0AAJ1U9I4"/>
<evidence type="ECO:0000313" key="2">
    <source>
        <dbReference type="Proteomes" id="UP001227162"/>
    </source>
</evidence>
<dbReference type="EMBL" id="JANFFA010000001">
    <property type="protein sequence ID" value="MDQ2092501.1"/>
    <property type="molecule type" value="Genomic_DNA"/>
</dbReference>
<keyword evidence="2" id="KW-1185">Reference proteome</keyword>
<dbReference type="PANTHER" id="PTHR35841:SF1">
    <property type="entry name" value="PHOSPHONATES-BINDING PERIPLASMIC PROTEIN"/>
    <property type="match status" value="1"/>
</dbReference>
<organism evidence="1 2">
    <name type="scientific">Rhodalgimonas zhirmunskyi</name>
    <dbReference type="NCBI Taxonomy" id="2964767"/>
    <lineage>
        <taxon>Bacteria</taxon>
        <taxon>Pseudomonadati</taxon>
        <taxon>Pseudomonadota</taxon>
        <taxon>Alphaproteobacteria</taxon>
        <taxon>Rhodobacterales</taxon>
        <taxon>Roseobacteraceae</taxon>
        <taxon>Rhodalgimonas</taxon>
    </lineage>
</organism>
<proteinExistence type="predicted"/>
<dbReference type="Pfam" id="PF12974">
    <property type="entry name" value="Phosphonate-bd"/>
    <property type="match status" value="1"/>
</dbReference>
<protein>
    <submittedName>
        <fullName evidence="1">PhnD/SsuA/transferrin family substrate-binding protein</fullName>
    </submittedName>
</protein>
<dbReference type="Proteomes" id="UP001227162">
    <property type="component" value="Unassembled WGS sequence"/>
</dbReference>
<comment type="caution">
    <text evidence="1">The sequence shown here is derived from an EMBL/GenBank/DDBJ whole genome shotgun (WGS) entry which is preliminary data.</text>
</comment>
<dbReference type="Gene3D" id="3.40.190.10">
    <property type="entry name" value="Periplasmic binding protein-like II"/>
    <property type="match status" value="1"/>
</dbReference>
<name>A0AAJ1U9I4_9RHOB</name>
<reference evidence="1" key="1">
    <citation type="submission" date="2022-07" db="EMBL/GenBank/DDBJ databases">
        <authorList>
            <person name="Otstavnykh N."/>
            <person name="Isaeva M."/>
            <person name="Bystritskaya E."/>
        </authorList>
    </citation>
    <scope>NUCLEOTIDE SEQUENCE</scope>
    <source>
        <strain evidence="1">10Alg 79</strain>
    </source>
</reference>